<comment type="caution">
    <text evidence="2">The sequence shown here is derived from an EMBL/GenBank/DDBJ whole genome shotgun (WGS) entry which is preliminary data.</text>
</comment>
<name>A0A8T2UBU5_CERRI</name>
<evidence type="ECO:0000259" key="1">
    <source>
        <dbReference type="Pfam" id="PF01789"/>
    </source>
</evidence>
<dbReference type="OMA" id="YPVGWQE"/>
<dbReference type="EMBL" id="CM035412">
    <property type="protein sequence ID" value="KAH7432882.1"/>
    <property type="molecule type" value="Genomic_DNA"/>
</dbReference>
<dbReference type="Gene3D" id="3.40.1000.10">
    <property type="entry name" value="Mog1/PsbP, alpha/beta/alpha sandwich"/>
    <property type="match status" value="1"/>
</dbReference>
<dbReference type="InterPro" id="IPR002683">
    <property type="entry name" value="PsbP_C"/>
</dbReference>
<sequence>MALQRACTSWSSSISESKVPLIVKPRQPSSCTSFKVRASLNQPGGAGESSARRQVILGLGAFAATVSSLGRLDAIAKAPSGYQSVLDKFDKYQFLYPFGWQEVAVKGQDCVYKDVIEPLESVSVNITETSKENLRELGTPQEVANALVGRVLTSSSQKAELLEAKERLTDGRPYYTFEFVAKAPNYTRHALCTVTISDGKFFTLTTGANEKRWPKMQEKLRAVADSFSILQ</sequence>
<protein>
    <recommendedName>
        <fullName evidence="1">PsbP C-terminal domain-containing protein</fullName>
    </recommendedName>
</protein>
<proteinExistence type="predicted"/>
<dbReference type="NCBIfam" id="NF040946">
    <property type="entry name" value="PSII_PsbP"/>
    <property type="match status" value="1"/>
</dbReference>
<evidence type="ECO:0000313" key="3">
    <source>
        <dbReference type="Proteomes" id="UP000825935"/>
    </source>
</evidence>
<dbReference type="Pfam" id="PF01789">
    <property type="entry name" value="PsbP"/>
    <property type="match status" value="1"/>
</dbReference>
<dbReference type="Proteomes" id="UP000825935">
    <property type="component" value="Chromosome 7"/>
</dbReference>
<dbReference type="SUPFAM" id="SSF55724">
    <property type="entry name" value="Mog1p/PsbP-like"/>
    <property type="match status" value="1"/>
</dbReference>
<keyword evidence="3" id="KW-1185">Reference proteome</keyword>
<organism evidence="2 3">
    <name type="scientific">Ceratopteris richardii</name>
    <name type="common">Triangle waterfern</name>
    <dbReference type="NCBI Taxonomy" id="49495"/>
    <lineage>
        <taxon>Eukaryota</taxon>
        <taxon>Viridiplantae</taxon>
        <taxon>Streptophyta</taxon>
        <taxon>Embryophyta</taxon>
        <taxon>Tracheophyta</taxon>
        <taxon>Polypodiopsida</taxon>
        <taxon>Polypodiidae</taxon>
        <taxon>Polypodiales</taxon>
        <taxon>Pteridineae</taxon>
        <taxon>Pteridaceae</taxon>
        <taxon>Parkerioideae</taxon>
        <taxon>Ceratopteris</taxon>
    </lineage>
</organism>
<evidence type="ECO:0000313" key="2">
    <source>
        <dbReference type="EMBL" id="KAH7432882.1"/>
    </source>
</evidence>
<feature type="domain" description="PsbP C-terminal" evidence="1">
    <location>
        <begin position="80"/>
        <end position="229"/>
    </location>
</feature>
<dbReference type="PANTHER" id="PTHR31407">
    <property type="match status" value="1"/>
</dbReference>
<dbReference type="AlphaFoldDB" id="A0A8T2UBU5"/>
<dbReference type="GO" id="GO:0009654">
    <property type="term" value="C:photosystem II oxygen evolving complex"/>
    <property type="evidence" value="ECO:0007669"/>
    <property type="project" value="InterPro"/>
</dbReference>
<accession>A0A8T2UBU5</accession>
<reference evidence="2" key="1">
    <citation type="submission" date="2021-08" db="EMBL/GenBank/DDBJ databases">
        <title>WGS assembly of Ceratopteris richardii.</title>
        <authorList>
            <person name="Marchant D.B."/>
            <person name="Chen G."/>
            <person name="Jenkins J."/>
            <person name="Shu S."/>
            <person name="Leebens-Mack J."/>
            <person name="Grimwood J."/>
            <person name="Schmutz J."/>
            <person name="Soltis P."/>
            <person name="Soltis D."/>
            <person name="Chen Z.-H."/>
        </authorList>
    </citation>
    <scope>NUCLEOTIDE SEQUENCE</scope>
    <source>
        <strain evidence="2">Whitten #5841</strain>
        <tissue evidence="2">Leaf</tissue>
    </source>
</reference>
<dbReference type="GO" id="GO:0019898">
    <property type="term" value="C:extrinsic component of membrane"/>
    <property type="evidence" value="ECO:0007669"/>
    <property type="project" value="InterPro"/>
</dbReference>
<gene>
    <name evidence="2" type="ORF">KP509_07G044500</name>
</gene>
<dbReference type="PANTHER" id="PTHR31407:SF4">
    <property type="entry name" value="PSBP-LIKE PROTEIN 1, CHLOROPLASTIC"/>
    <property type="match status" value="1"/>
</dbReference>
<dbReference type="GO" id="GO:0015979">
    <property type="term" value="P:photosynthesis"/>
    <property type="evidence" value="ECO:0007669"/>
    <property type="project" value="InterPro"/>
</dbReference>
<dbReference type="GO" id="GO:0005509">
    <property type="term" value="F:calcium ion binding"/>
    <property type="evidence" value="ECO:0007669"/>
    <property type="project" value="InterPro"/>
</dbReference>
<dbReference type="OrthoDB" id="2014109at2759"/>
<dbReference type="InterPro" id="IPR016123">
    <property type="entry name" value="Mog1/PsbP_a/b/a-sand"/>
</dbReference>